<proteinExistence type="inferred from homology"/>
<dbReference type="VEuPathDB" id="FungiDB:CAGL0J07546g"/>
<sequence>MKWWNKGCIYLAYITLISKNSNAELIPAKNFTSRDYFAVESHLSAAELSKLHPDSISMGGELSKLHPDWTFEHLVRGLDNHYVFSVAKSENEDDIDSGNSLRKRAIENEDHILSSEFLTPSNKLQKRMPVPAPPLDSSMLPIQEIKDKIGINDPLFPKQWHLINPAFPGNDINVKDVWLQNITGKGVVAAIIDDGVDYTSPDLKDNFCKEGSWDFNENQQLPMPLLSDDNHGTRCAGEIAAIRNNNYCGVGVAYDAKVSGIRILSGPLTAEDEAASLVHALDVNDIYSCSWGPTDDGKHLQGPSPLVKKAMKKGVTEGRGNKGAIYVFASGNGGMHGDNCNYDGYTNSIYSITVGAIDHKGLHPPYSESCSAVLVVTYSSGSGEYIHSTDINGGCYDRHGGTSAAPAIDTRIYALVLEANPNITWRDMQYLSILSSETIENNLEDGDWQTTKLEKKYSHKYGYGKLNAHNIVALAKDWENVNPQVEFATDIKEVNEETDKEDKPIESTIEITASDLEKAKFRSVEHVTINVDISTENRGTTTIDLISPFGVVSHLGVVRRKDDSNEGFRDWTFMSVAHWGELGSGEWKLIVKTTSDDDKVESHSWSITLFGLSEYSEQKLKEGDIPSENDDDNRKEDGPGTDNNNVTEETGSDQQPETENPENDGDNGTDKNTGHHMTPTIPTGVHLIVSIFIIGCVFLLLHFMFFVRTRRRIKRVRASNYDYDVIDTDAEYDSTNESSSTPLPDTFRLSDIDDNEFDISDEENTQYNHLFNNDESLDQRLLDSDNPEQNPTGEQAQTHSSDT</sequence>
<dbReference type="InterPro" id="IPR036852">
    <property type="entry name" value="Peptidase_S8/S53_dom_sf"/>
</dbReference>
<feature type="active site" description="Charge relay system" evidence="14 15">
    <location>
        <position position="231"/>
    </location>
</feature>
<evidence type="ECO:0000256" key="10">
    <source>
        <dbReference type="ARBA" id="ARBA00023136"/>
    </source>
</evidence>
<dbReference type="InterPro" id="IPR008979">
    <property type="entry name" value="Galactose-bd-like_sf"/>
</dbReference>
<evidence type="ECO:0000256" key="1">
    <source>
        <dbReference type="ARBA" id="ARBA00004370"/>
    </source>
</evidence>
<dbReference type="Pfam" id="PF00082">
    <property type="entry name" value="Peptidase_S8"/>
    <property type="match status" value="1"/>
</dbReference>
<feature type="domain" description="P/Homo B" evidence="18">
    <location>
        <begin position="481"/>
        <end position="615"/>
    </location>
</feature>
<name>Q9C1M5_CANGB</name>
<evidence type="ECO:0000256" key="14">
    <source>
        <dbReference type="PIRSR" id="PIRSR615500-1"/>
    </source>
</evidence>
<evidence type="ECO:0000256" key="13">
    <source>
        <dbReference type="ARBA" id="ARBA00023180"/>
    </source>
</evidence>
<dbReference type="GO" id="GO:0005802">
    <property type="term" value="C:trans-Golgi network"/>
    <property type="evidence" value="ECO:0007669"/>
    <property type="project" value="TreeGrafter"/>
</dbReference>
<accession>Q9C1M5</accession>
<dbReference type="InterPro" id="IPR034182">
    <property type="entry name" value="Kexin/furin"/>
</dbReference>
<keyword evidence="7 15" id="KW-0720">Serine protease</keyword>
<dbReference type="SUPFAM" id="SSF49785">
    <property type="entry name" value="Galactose-binding domain-like"/>
    <property type="match status" value="1"/>
</dbReference>
<dbReference type="VEuPathDB" id="FungiDB:GVI51_J07403"/>
<dbReference type="GO" id="GO:0000139">
    <property type="term" value="C:Golgi membrane"/>
    <property type="evidence" value="ECO:0007669"/>
    <property type="project" value="TreeGrafter"/>
</dbReference>
<keyword evidence="5" id="KW-0732">Signal</keyword>
<comment type="similarity">
    <text evidence="2">Belongs to the peptidase S8 family. Furin subfamily.</text>
</comment>
<dbReference type="Gene3D" id="2.60.120.260">
    <property type="entry name" value="Galactose-binding domain-like"/>
    <property type="match status" value="1"/>
</dbReference>
<evidence type="ECO:0000256" key="9">
    <source>
        <dbReference type="ARBA" id="ARBA00022989"/>
    </source>
</evidence>
<feature type="transmembrane region" description="Helical" evidence="17">
    <location>
        <begin position="685"/>
        <end position="707"/>
    </location>
</feature>
<evidence type="ECO:0000256" key="5">
    <source>
        <dbReference type="ARBA" id="ARBA00022729"/>
    </source>
</evidence>
<evidence type="ECO:0000256" key="12">
    <source>
        <dbReference type="ARBA" id="ARBA00023157"/>
    </source>
</evidence>
<dbReference type="AlphaFoldDB" id="Q9C1M5"/>
<comment type="subcellular location">
    <subcellularLocation>
        <location evidence="1">Membrane</location>
    </subcellularLocation>
</comment>
<keyword evidence="6 15" id="KW-0378">Hydrolase</keyword>
<dbReference type="PROSITE" id="PS51892">
    <property type="entry name" value="SUBTILASE"/>
    <property type="match status" value="1"/>
</dbReference>
<dbReference type="GO" id="GO:0007323">
    <property type="term" value="P:peptide pheromone maturation"/>
    <property type="evidence" value="ECO:0007669"/>
    <property type="project" value="UniProtKB-ARBA"/>
</dbReference>
<keyword evidence="12" id="KW-1015">Disulfide bond</keyword>
<dbReference type="SUPFAM" id="SSF52743">
    <property type="entry name" value="Subtilisin-like"/>
    <property type="match status" value="1"/>
</dbReference>
<keyword evidence="9 17" id="KW-1133">Transmembrane helix</keyword>
<evidence type="ECO:0000256" key="8">
    <source>
        <dbReference type="ARBA" id="ARBA00022837"/>
    </source>
</evidence>
<dbReference type="Gene3D" id="3.40.50.200">
    <property type="entry name" value="Peptidase S8/S53 domain"/>
    <property type="match status" value="1"/>
</dbReference>
<reference evidence="19" key="1">
    <citation type="journal article" date="2001" name="Mol. Microbiol.">
        <title>The KEX2 gene of Candida glabrata is required for cell surface integrity.</title>
        <authorList>
            <person name="Bader O."/>
            <person name="Schaller M."/>
            <person name="Klein S."/>
            <person name="Kukula J."/>
            <person name="Haack K."/>
            <person name="Muhlschlegel F."/>
            <person name="Korting H.C."/>
            <person name="Schafer W."/>
            <person name="Hube B."/>
        </authorList>
    </citation>
    <scope>NUCLEOTIDE SEQUENCE</scope>
</reference>
<evidence type="ECO:0000256" key="11">
    <source>
        <dbReference type="ARBA" id="ARBA00023145"/>
    </source>
</evidence>
<evidence type="ECO:0000256" key="15">
    <source>
        <dbReference type="PROSITE-ProRule" id="PRU01240"/>
    </source>
</evidence>
<feature type="active site" description="Charge relay system" evidence="14 15">
    <location>
        <position position="193"/>
    </location>
</feature>
<gene>
    <name evidence="19" type="primary">KEX2</name>
</gene>
<feature type="region of interest" description="Disordered" evidence="16">
    <location>
        <begin position="618"/>
        <end position="677"/>
    </location>
</feature>
<evidence type="ECO:0000256" key="17">
    <source>
        <dbReference type="SAM" id="Phobius"/>
    </source>
</evidence>
<keyword evidence="13" id="KW-0325">Glycoprotein</keyword>
<evidence type="ECO:0000256" key="6">
    <source>
        <dbReference type="ARBA" id="ARBA00022801"/>
    </source>
</evidence>
<feature type="compositionally biased region" description="Polar residues" evidence="16">
    <location>
        <begin position="787"/>
        <end position="803"/>
    </location>
</feature>
<dbReference type="InterPro" id="IPR000209">
    <property type="entry name" value="Peptidase_S8/S53_dom"/>
</dbReference>
<dbReference type="MEROPS" id="S08.070"/>
<feature type="region of interest" description="Disordered" evidence="16">
    <location>
        <begin position="778"/>
        <end position="803"/>
    </location>
</feature>
<protein>
    <submittedName>
        <fullName evidence="19">Kex2 proprotein convertase</fullName>
    </submittedName>
</protein>
<dbReference type="FunFam" id="3.40.50.200:FF:000005">
    <property type="entry name" value="Proprotein convertase subtilisin/kexin type 7"/>
    <property type="match status" value="1"/>
</dbReference>
<evidence type="ECO:0000256" key="2">
    <source>
        <dbReference type="ARBA" id="ARBA00005325"/>
    </source>
</evidence>
<feature type="compositionally biased region" description="Polar residues" evidence="16">
    <location>
        <begin position="641"/>
        <end position="658"/>
    </location>
</feature>
<evidence type="ECO:0000313" key="19">
    <source>
        <dbReference type="EMBL" id="AAK15173.1"/>
    </source>
</evidence>
<evidence type="ECO:0000256" key="7">
    <source>
        <dbReference type="ARBA" id="ARBA00022825"/>
    </source>
</evidence>
<dbReference type="InterPro" id="IPR015500">
    <property type="entry name" value="Peptidase_S8_subtilisin-rel"/>
</dbReference>
<evidence type="ECO:0000259" key="18">
    <source>
        <dbReference type="PROSITE" id="PS51829"/>
    </source>
</evidence>
<dbReference type="Pfam" id="PF01483">
    <property type="entry name" value="P_proprotein"/>
    <property type="match status" value="1"/>
</dbReference>
<dbReference type="PANTHER" id="PTHR42884:SF14">
    <property type="entry name" value="NEUROENDOCRINE CONVERTASE 1"/>
    <property type="match status" value="1"/>
</dbReference>
<feature type="active site" description="Charge relay system" evidence="14 15">
    <location>
        <position position="403"/>
    </location>
</feature>
<keyword evidence="11" id="KW-0865">Zymogen</keyword>
<keyword evidence="4 17" id="KW-0812">Transmembrane</keyword>
<evidence type="ECO:0000256" key="4">
    <source>
        <dbReference type="ARBA" id="ARBA00022692"/>
    </source>
</evidence>
<dbReference type="CDD" id="cd04059">
    <property type="entry name" value="Peptidases_S8_Protein_convertases_Kexins_Furin-like"/>
    <property type="match status" value="1"/>
</dbReference>
<dbReference type="PANTHER" id="PTHR42884">
    <property type="entry name" value="PROPROTEIN CONVERTASE SUBTILISIN/KEXIN-RELATED"/>
    <property type="match status" value="1"/>
</dbReference>
<dbReference type="FunFam" id="2.60.120.260:FF:000026">
    <property type="entry name" value="proprotein convertase subtilisin/kexin type 7"/>
    <property type="match status" value="1"/>
</dbReference>
<dbReference type="InterPro" id="IPR002884">
    <property type="entry name" value="P_dom"/>
</dbReference>
<dbReference type="GO" id="GO:0016485">
    <property type="term" value="P:protein processing"/>
    <property type="evidence" value="ECO:0007669"/>
    <property type="project" value="TreeGrafter"/>
</dbReference>
<dbReference type="PROSITE" id="PS00137">
    <property type="entry name" value="SUBTILASE_HIS"/>
    <property type="match status" value="1"/>
</dbReference>
<dbReference type="VEuPathDB" id="FungiDB:B1J91_J07546g"/>
<dbReference type="VEuPathDB" id="FungiDB:GWK60_J07381"/>
<keyword evidence="3 15" id="KW-0645">Protease</keyword>
<organism evidence="19">
    <name type="scientific">Candida glabrata</name>
    <name type="common">Yeast</name>
    <name type="synonym">Torulopsis glabrata</name>
    <dbReference type="NCBI Taxonomy" id="5478"/>
    <lineage>
        <taxon>Eukaryota</taxon>
        <taxon>Fungi</taxon>
        <taxon>Dikarya</taxon>
        <taxon>Ascomycota</taxon>
        <taxon>Saccharomycotina</taxon>
        <taxon>Saccharomycetes</taxon>
        <taxon>Saccharomycetales</taxon>
        <taxon>Saccharomycetaceae</taxon>
        <taxon>Nakaseomyces</taxon>
    </lineage>
</organism>
<dbReference type="EMBL" id="AF292937">
    <property type="protein sequence ID" value="AAK15173.1"/>
    <property type="molecule type" value="Genomic_DNA"/>
</dbReference>
<evidence type="ECO:0000256" key="3">
    <source>
        <dbReference type="ARBA" id="ARBA00022670"/>
    </source>
</evidence>
<keyword evidence="10 17" id="KW-0472">Membrane</keyword>
<dbReference type="PROSITE" id="PS51829">
    <property type="entry name" value="P_HOMO_B"/>
    <property type="match status" value="1"/>
</dbReference>
<dbReference type="PRINTS" id="PR00723">
    <property type="entry name" value="SUBTILISIN"/>
</dbReference>
<evidence type="ECO:0000256" key="16">
    <source>
        <dbReference type="SAM" id="MobiDB-lite"/>
    </source>
</evidence>
<dbReference type="GO" id="GO:0004252">
    <property type="term" value="F:serine-type endopeptidase activity"/>
    <property type="evidence" value="ECO:0007669"/>
    <property type="project" value="UniProtKB-UniRule"/>
</dbReference>
<keyword evidence="8" id="KW-0106">Calcium</keyword>
<dbReference type="InterPro" id="IPR022398">
    <property type="entry name" value="Peptidase_S8_His-AS"/>
</dbReference>